<dbReference type="Proteomes" id="UP000886934">
    <property type="component" value="Unassembled WGS sequence"/>
</dbReference>
<protein>
    <submittedName>
        <fullName evidence="2">Uncharacterized protein</fullName>
    </submittedName>
</protein>
<gene>
    <name evidence="2" type="ORF">KAM351_16380</name>
</gene>
<feature type="region of interest" description="Disordered" evidence="1">
    <location>
        <begin position="1"/>
        <end position="55"/>
    </location>
</feature>
<evidence type="ECO:0000313" key="2">
    <source>
        <dbReference type="EMBL" id="GJA63027.1"/>
    </source>
</evidence>
<feature type="compositionally biased region" description="Polar residues" evidence="1">
    <location>
        <begin position="1"/>
        <end position="10"/>
    </location>
</feature>
<proteinExistence type="predicted"/>
<comment type="caution">
    <text evidence="2">The sequence shown here is derived from an EMBL/GenBank/DDBJ whole genome shotgun (WGS) entry which is preliminary data.</text>
</comment>
<sequence length="55" mass="6132">MARMSDNSCNRIKRGETRERESGERVSADEDSMPSADGWAACPWDQQKNKASMPG</sequence>
<accession>A0AA37CWA8</accession>
<dbReference type="EMBL" id="BPNN01000019">
    <property type="protein sequence ID" value="GJA63027.1"/>
    <property type="molecule type" value="Genomic_DNA"/>
</dbReference>
<evidence type="ECO:0000313" key="3">
    <source>
        <dbReference type="Proteomes" id="UP000886934"/>
    </source>
</evidence>
<name>A0AA37CWA8_AERCA</name>
<feature type="compositionally biased region" description="Basic and acidic residues" evidence="1">
    <location>
        <begin position="13"/>
        <end position="28"/>
    </location>
</feature>
<organism evidence="2 3">
    <name type="scientific">Aeromonas caviae</name>
    <name type="common">Aeromonas punctata</name>
    <dbReference type="NCBI Taxonomy" id="648"/>
    <lineage>
        <taxon>Bacteria</taxon>
        <taxon>Pseudomonadati</taxon>
        <taxon>Pseudomonadota</taxon>
        <taxon>Gammaproteobacteria</taxon>
        <taxon>Aeromonadales</taxon>
        <taxon>Aeromonadaceae</taxon>
        <taxon>Aeromonas</taxon>
    </lineage>
</organism>
<reference evidence="2" key="1">
    <citation type="submission" date="2021-07" db="EMBL/GenBank/DDBJ databases">
        <title>Draft genome sequence of carbapenem-resistant Aeromonas spp. in Japan.</title>
        <authorList>
            <person name="Maehana S."/>
            <person name="Suzuki M."/>
            <person name="Kitasato H."/>
        </authorList>
    </citation>
    <scope>NUCLEOTIDE SEQUENCE</scope>
    <source>
        <strain evidence="2">KAM351</strain>
    </source>
</reference>
<dbReference type="AlphaFoldDB" id="A0AA37CWA8"/>
<evidence type="ECO:0000256" key="1">
    <source>
        <dbReference type="SAM" id="MobiDB-lite"/>
    </source>
</evidence>